<dbReference type="Proteomes" id="UP001190700">
    <property type="component" value="Unassembled WGS sequence"/>
</dbReference>
<protein>
    <submittedName>
        <fullName evidence="1">Uncharacterized protein</fullName>
    </submittedName>
</protein>
<organism evidence="1 2">
    <name type="scientific">Cymbomonas tetramitiformis</name>
    <dbReference type="NCBI Taxonomy" id="36881"/>
    <lineage>
        <taxon>Eukaryota</taxon>
        <taxon>Viridiplantae</taxon>
        <taxon>Chlorophyta</taxon>
        <taxon>Pyramimonadophyceae</taxon>
        <taxon>Pyramimonadales</taxon>
        <taxon>Pyramimonadaceae</taxon>
        <taxon>Cymbomonas</taxon>
    </lineage>
</organism>
<evidence type="ECO:0000313" key="1">
    <source>
        <dbReference type="EMBL" id="KAK3278202.1"/>
    </source>
</evidence>
<accession>A0AAE0GHP8</accession>
<comment type="caution">
    <text evidence="1">The sequence shown here is derived from an EMBL/GenBank/DDBJ whole genome shotgun (WGS) entry which is preliminary data.</text>
</comment>
<gene>
    <name evidence="1" type="ORF">CYMTET_13828</name>
</gene>
<dbReference type="EMBL" id="LGRX02005561">
    <property type="protein sequence ID" value="KAK3278202.1"/>
    <property type="molecule type" value="Genomic_DNA"/>
</dbReference>
<proteinExistence type="predicted"/>
<sequence>MRDLTLCSVLLGAAPSTRFISFTFTPRRLLCHADLELLHPAPFAPRNLSIFSSLTFTFHQLEMRELP</sequence>
<dbReference type="AlphaFoldDB" id="A0AAE0GHP8"/>
<reference evidence="1 2" key="1">
    <citation type="journal article" date="2015" name="Genome Biol. Evol.">
        <title>Comparative Genomics of a Bacterivorous Green Alga Reveals Evolutionary Causalities and Consequences of Phago-Mixotrophic Mode of Nutrition.</title>
        <authorList>
            <person name="Burns J.A."/>
            <person name="Paasch A."/>
            <person name="Narechania A."/>
            <person name="Kim E."/>
        </authorList>
    </citation>
    <scope>NUCLEOTIDE SEQUENCE [LARGE SCALE GENOMIC DNA]</scope>
    <source>
        <strain evidence="1 2">PLY_AMNH</strain>
    </source>
</reference>
<keyword evidence="2" id="KW-1185">Reference proteome</keyword>
<evidence type="ECO:0000313" key="2">
    <source>
        <dbReference type="Proteomes" id="UP001190700"/>
    </source>
</evidence>
<name>A0AAE0GHP8_9CHLO</name>